<dbReference type="SUPFAM" id="SSF54534">
    <property type="entry name" value="FKBP-like"/>
    <property type="match status" value="1"/>
</dbReference>
<dbReference type="InterPro" id="IPR008880">
    <property type="entry name" value="Trigger_fac_C"/>
</dbReference>
<dbReference type="InterPro" id="IPR046357">
    <property type="entry name" value="PPIase_dom_sf"/>
</dbReference>
<dbReference type="InterPro" id="IPR037041">
    <property type="entry name" value="Trigger_fac_C_sf"/>
</dbReference>
<sequence>QYQILHDQPFPVLGFAEQLPGMKGGEEKEFKLWLPKDYPRAELAEKEAWFKVRVTEIKQQRLPKLNKEFAHLVNPEFKTLASLRKQVSTNLKLMAEEKARRDFEERIIEAVVESSQVEFPPVLAEMEVARLLDQRQ</sequence>
<dbReference type="Gene3D" id="3.10.50.40">
    <property type="match status" value="1"/>
</dbReference>
<evidence type="ECO:0000256" key="2">
    <source>
        <dbReference type="ARBA" id="ARBA00023235"/>
    </source>
</evidence>
<dbReference type="SUPFAM" id="SSF109998">
    <property type="entry name" value="Triger factor/SurA peptide-binding domain-like"/>
    <property type="match status" value="1"/>
</dbReference>
<name>X1QLS2_9ZZZZ</name>
<feature type="domain" description="Trigger factor C-terminal" evidence="3">
    <location>
        <begin position="79"/>
        <end position="134"/>
    </location>
</feature>
<dbReference type="Gene3D" id="1.10.3120.10">
    <property type="entry name" value="Trigger factor, C-terminal domain"/>
    <property type="match status" value="1"/>
</dbReference>
<dbReference type="GO" id="GO:0006457">
    <property type="term" value="P:protein folding"/>
    <property type="evidence" value="ECO:0007669"/>
    <property type="project" value="InterPro"/>
</dbReference>
<keyword evidence="1" id="KW-0697">Rotamase</keyword>
<feature type="non-terminal residue" evidence="4">
    <location>
        <position position="1"/>
    </location>
</feature>
<keyword evidence="2" id="KW-0413">Isomerase</keyword>
<proteinExistence type="predicted"/>
<evidence type="ECO:0000256" key="1">
    <source>
        <dbReference type="ARBA" id="ARBA00023110"/>
    </source>
</evidence>
<dbReference type="GO" id="GO:0015031">
    <property type="term" value="P:protein transport"/>
    <property type="evidence" value="ECO:0007669"/>
    <property type="project" value="InterPro"/>
</dbReference>
<evidence type="ECO:0000313" key="4">
    <source>
        <dbReference type="EMBL" id="GAI51940.1"/>
    </source>
</evidence>
<dbReference type="EMBL" id="BARV01034924">
    <property type="protein sequence ID" value="GAI51940.1"/>
    <property type="molecule type" value="Genomic_DNA"/>
</dbReference>
<protein>
    <recommendedName>
        <fullName evidence="3">Trigger factor C-terminal domain-containing protein</fullName>
    </recommendedName>
</protein>
<reference evidence="4" key="1">
    <citation type="journal article" date="2014" name="Front. Microbiol.">
        <title>High frequency of phylogenetically diverse reductive dehalogenase-homologous genes in deep subseafloor sedimentary metagenomes.</title>
        <authorList>
            <person name="Kawai M."/>
            <person name="Futagami T."/>
            <person name="Toyoda A."/>
            <person name="Takaki Y."/>
            <person name="Nishi S."/>
            <person name="Hori S."/>
            <person name="Arai W."/>
            <person name="Tsubouchi T."/>
            <person name="Morono Y."/>
            <person name="Uchiyama I."/>
            <person name="Ito T."/>
            <person name="Fujiyama A."/>
            <person name="Inagaki F."/>
            <person name="Takami H."/>
        </authorList>
    </citation>
    <scope>NUCLEOTIDE SEQUENCE</scope>
    <source>
        <strain evidence="4">Expedition CK06-06</strain>
    </source>
</reference>
<dbReference type="AlphaFoldDB" id="X1QLS2"/>
<comment type="caution">
    <text evidence="4">The sequence shown here is derived from an EMBL/GenBank/DDBJ whole genome shotgun (WGS) entry which is preliminary data.</text>
</comment>
<accession>X1QLS2</accession>
<dbReference type="Pfam" id="PF05698">
    <property type="entry name" value="Trigger_C"/>
    <property type="match status" value="1"/>
</dbReference>
<dbReference type="InterPro" id="IPR027304">
    <property type="entry name" value="Trigger_fact/SurA_dom_sf"/>
</dbReference>
<dbReference type="GO" id="GO:0003755">
    <property type="term" value="F:peptidyl-prolyl cis-trans isomerase activity"/>
    <property type="evidence" value="ECO:0007669"/>
    <property type="project" value="UniProtKB-KW"/>
</dbReference>
<gene>
    <name evidence="4" type="ORF">S06H3_54575</name>
</gene>
<evidence type="ECO:0000259" key="3">
    <source>
        <dbReference type="Pfam" id="PF05698"/>
    </source>
</evidence>
<organism evidence="4">
    <name type="scientific">marine sediment metagenome</name>
    <dbReference type="NCBI Taxonomy" id="412755"/>
    <lineage>
        <taxon>unclassified sequences</taxon>
        <taxon>metagenomes</taxon>
        <taxon>ecological metagenomes</taxon>
    </lineage>
</organism>